<evidence type="ECO:0000256" key="2">
    <source>
        <dbReference type="PROSITE-ProRule" id="PRU00358"/>
    </source>
</evidence>
<dbReference type="AlphaFoldDB" id="A0A9W8NGT6"/>
<dbReference type="InterPro" id="IPR036987">
    <property type="entry name" value="SRA-YDG_sf"/>
</dbReference>
<accession>A0A9W8NGT6</accession>
<dbReference type="Gene3D" id="2.30.280.10">
    <property type="entry name" value="SRA-YDG"/>
    <property type="match status" value="1"/>
</dbReference>
<evidence type="ECO:0000313" key="5">
    <source>
        <dbReference type="EMBL" id="KAJ3576405.1"/>
    </source>
</evidence>
<comment type="caution">
    <text evidence="5">The sequence shown here is derived from an EMBL/GenBank/DDBJ whole genome shotgun (WGS) entry which is preliminary data.</text>
</comment>
<feature type="region of interest" description="Disordered" evidence="3">
    <location>
        <begin position="313"/>
        <end position="339"/>
    </location>
</feature>
<feature type="domain" description="YDG" evidence="4">
    <location>
        <begin position="252"/>
        <end position="398"/>
    </location>
</feature>
<dbReference type="PANTHER" id="PTHR14140">
    <property type="entry name" value="E3 UBIQUITIN-PROTEIN LIGASE UHRF-RELATED"/>
    <property type="match status" value="1"/>
</dbReference>
<dbReference type="SMART" id="SM00466">
    <property type="entry name" value="SRA"/>
    <property type="match status" value="1"/>
</dbReference>
<evidence type="ECO:0000256" key="1">
    <source>
        <dbReference type="ARBA" id="ARBA00023242"/>
    </source>
</evidence>
<dbReference type="PANTHER" id="PTHR14140:SF27">
    <property type="entry name" value="OS04G0289800 PROTEIN"/>
    <property type="match status" value="1"/>
</dbReference>
<keyword evidence="1 2" id="KW-0539">Nucleus</keyword>
<sequence>MSDIDPVVKVEPEVSELNGVLTYNSAADSPHTIKSEADGNVGIQSNGSLSLKELVAGTMDVKNEADTVTVLNTIAVGGGSEAQKILKMAGKGRSILTLCRNSKISITAVNTKEMIKRCAEAHAYLAWLDTTVEMTPRINNGAKVDMVLAELIKPENKIPSDLVQKAESLFTKYKAENWGRDVVADEAAIQDSDGTLIESNEKPVSSEVQLPADNDFIFGIHGIMYGIIVDKTGSNRSYRIRPDLQRKSPKVYGHNGIALGAWYPLQISALFHGAHGSRIGGIAGDVTTGAWSIVVAGTYEDLDMDNGDMLYYSGSNSHDNKNPREHASASQGTKALHASYRTQNPVRVLRSGGSYTSRNQNRHLPSCGMRYDGLYRVVGSRLRLNKKGGQYEQFKLERLPDQTPLTELERNIPTTEQVNAREKL</sequence>
<dbReference type="Proteomes" id="UP001148614">
    <property type="component" value="Unassembled WGS sequence"/>
</dbReference>
<dbReference type="Pfam" id="PF02182">
    <property type="entry name" value="SAD_SRA"/>
    <property type="match status" value="1"/>
</dbReference>
<dbReference type="PROSITE" id="PS51015">
    <property type="entry name" value="YDG"/>
    <property type="match status" value="1"/>
</dbReference>
<comment type="subcellular location">
    <subcellularLocation>
        <location evidence="2">Nucleus</location>
    </subcellularLocation>
</comment>
<name>A0A9W8NGT6_9PEZI</name>
<evidence type="ECO:0000259" key="4">
    <source>
        <dbReference type="PROSITE" id="PS51015"/>
    </source>
</evidence>
<evidence type="ECO:0000313" key="6">
    <source>
        <dbReference type="Proteomes" id="UP001148614"/>
    </source>
</evidence>
<dbReference type="GO" id="GO:0005634">
    <property type="term" value="C:nucleus"/>
    <property type="evidence" value="ECO:0007669"/>
    <property type="project" value="UniProtKB-SubCell"/>
</dbReference>
<evidence type="ECO:0000256" key="3">
    <source>
        <dbReference type="SAM" id="MobiDB-lite"/>
    </source>
</evidence>
<dbReference type="GO" id="GO:0044027">
    <property type="term" value="P:negative regulation of gene expression via chromosomal CpG island methylation"/>
    <property type="evidence" value="ECO:0007669"/>
    <property type="project" value="TreeGrafter"/>
</dbReference>
<proteinExistence type="predicted"/>
<protein>
    <recommendedName>
        <fullName evidence="4">YDG domain-containing protein</fullName>
    </recommendedName>
</protein>
<dbReference type="VEuPathDB" id="FungiDB:F4678DRAFT_457142"/>
<dbReference type="InterPro" id="IPR003105">
    <property type="entry name" value="SRA_YDG"/>
</dbReference>
<gene>
    <name evidence="5" type="ORF">NPX13_g3707</name>
</gene>
<dbReference type="InterPro" id="IPR045134">
    <property type="entry name" value="UHRF1/2-like"/>
</dbReference>
<feature type="compositionally biased region" description="Basic and acidic residues" evidence="3">
    <location>
        <begin position="318"/>
        <end position="327"/>
    </location>
</feature>
<dbReference type="InterPro" id="IPR015947">
    <property type="entry name" value="PUA-like_sf"/>
</dbReference>
<dbReference type="GO" id="GO:0061630">
    <property type="term" value="F:ubiquitin protein ligase activity"/>
    <property type="evidence" value="ECO:0007669"/>
    <property type="project" value="TreeGrafter"/>
</dbReference>
<reference evidence="5" key="1">
    <citation type="submission" date="2022-07" db="EMBL/GenBank/DDBJ databases">
        <title>Genome Sequence of Xylaria arbuscula.</title>
        <authorList>
            <person name="Buettner E."/>
        </authorList>
    </citation>
    <scope>NUCLEOTIDE SEQUENCE</scope>
    <source>
        <strain evidence="5">VT107</strain>
    </source>
</reference>
<dbReference type="GO" id="GO:0016567">
    <property type="term" value="P:protein ubiquitination"/>
    <property type="evidence" value="ECO:0007669"/>
    <property type="project" value="TreeGrafter"/>
</dbReference>
<dbReference type="EMBL" id="JANPWZ010000478">
    <property type="protein sequence ID" value="KAJ3576405.1"/>
    <property type="molecule type" value="Genomic_DNA"/>
</dbReference>
<keyword evidence="6" id="KW-1185">Reference proteome</keyword>
<organism evidence="5 6">
    <name type="scientific">Xylaria arbuscula</name>
    <dbReference type="NCBI Taxonomy" id="114810"/>
    <lineage>
        <taxon>Eukaryota</taxon>
        <taxon>Fungi</taxon>
        <taxon>Dikarya</taxon>
        <taxon>Ascomycota</taxon>
        <taxon>Pezizomycotina</taxon>
        <taxon>Sordariomycetes</taxon>
        <taxon>Xylariomycetidae</taxon>
        <taxon>Xylariales</taxon>
        <taxon>Xylariaceae</taxon>
        <taxon>Xylaria</taxon>
    </lineage>
</organism>
<dbReference type="SUPFAM" id="SSF88697">
    <property type="entry name" value="PUA domain-like"/>
    <property type="match status" value="1"/>
</dbReference>